<feature type="transmembrane region" description="Helical" evidence="2">
    <location>
        <begin position="81"/>
        <end position="98"/>
    </location>
</feature>
<keyword evidence="4" id="KW-1185">Reference proteome</keyword>
<dbReference type="Proteomes" id="UP000053617">
    <property type="component" value="Unassembled WGS sequence"/>
</dbReference>
<name>A0A0D2IL98_9EURO</name>
<protein>
    <recommendedName>
        <fullName evidence="5">Tetraspanin Tsp3</fullName>
    </recommendedName>
</protein>
<evidence type="ECO:0000313" key="3">
    <source>
        <dbReference type="EMBL" id="KIX03976.1"/>
    </source>
</evidence>
<organism evidence="3 4">
    <name type="scientific">Rhinocladiella mackenziei CBS 650.93</name>
    <dbReference type="NCBI Taxonomy" id="1442369"/>
    <lineage>
        <taxon>Eukaryota</taxon>
        <taxon>Fungi</taxon>
        <taxon>Dikarya</taxon>
        <taxon>Ascomycota</taxon>
        <taxon>Pezizomycotina</taxon>
        <taxon>Eurotiomycetes</taxon>
        <taxon>Chaetothyriomycetidae</taxon>
        <taxon>Chaetothyriales</taxon>
        <taxon>Herpotrichiellaceae</taxon>
        <taxon>Rhinocladiella</taxon>
    </lineage>
</organism>
<keyword evidence="2" id="KW-1133">Transmembrane helix</keyword>
<keyword evidence="2" id="KW-0472">Membrane</keyword>
<evidence type="ECO:0000313" key="4">
    <source>
        <dbReference type="Proteomes" id="UP000053617"/>
    </source>
</evidence>
<evidence type="ECO:0000256" key="2">
    <source>
        <dbReference type="SAM" id="Phobius"/>
    </source>
</evidence>
<dbReference type="STRING" id="1442369.A0A0D2IL98"/>
<proteinExistence type="predicted"/>
<evidence type="ECO:0008006" key="5">
    <source>
        <dbReference type="Google" id="ProtNLM"/>
    </source>
</evidence>
<dbReference type="VEuPathDB" id="FungiDB:Z518_07529"/>
<sequence>MDSRTKLLLFCLIPIAIISITLSAIAWSKIVTLSLPAPLSLPVFNTLIPIVAPILTPLAARFAIGARKTAATLLLPYLRELWMSIPLILFVLATVYAAPSDLLSCGMQTRWGHLFQNKDEQGIRAIQTALCCCGFNSLHDRAWPFPSRDVDAGACERTQGYTIRCADPWQRQESTAAALTALSSVLNWILLHVVEMLVQQNRRTASFPAISGAATDQTRLIGTEGDEEDRGENLHQTYSGAE</sequence>
<reference evidence="3 4" key="1">
    <citation type="submission" date="2015-01" db="EMBL/GenBank/DDBJ databases">
        <title>The Genome Sequence of Rhinocladiella mackenzie CBS 650.93.</title>
        <authorList>
            <consortium name="The Broad Institute Genomics Platform"/>
            <person name="Cuomo C."/>
            <person name="de Hoog S."/>
            <person name="Gorbushina A."/>
            <person name="Stielow B."/>
            <person name="Teixiera M."/>
            <person name="Abouelleil A."/>
            <person name="Chapman S.B."/>
            <person name="Priest M."/>
            <person name="Young S.K."/>
            <person name="Wortman J."/>
            <person name="Nusbaum C."/>
            <person name="Birren B."/>
        </authorList>
    </citation>
    <scope>NUCLEOTIDE SEQUENCE [LARGE SCALE GENOMIC DNA]</scope>
    <source>
        <strain evidence="3 4">CBS 650.93</strain>
    </source>
</reference>
<keyword evidence="2" id="KW-0812">Transmembrane</keyword>
<dbReference type="OrthoDB" id="71600at2759"/>
<feature type="region of interest" description="Disordered" evidence="1">
    <location>
        <begin position="218"/>
        <end position="242"/>
    </location>
</feature>
<dbReference type="HOGENOM" id="CLU_100282_0_0_1"/>
<evidence type="ECO:0000256" key="1">
    <source>
        <dbReference type="SAM" id="MobiDB-lite"/>
    </source>
</evidence>
<dbReference type="GeneID" id="25295600"/>
<gene>
    <name evidence="3" type="ORF">Z518_07529</name>
</gene>
<accession>A0A0D2IL98</accession>
<feature type="transmembrane region" description="Helical" evidence="2">
    <location>
        <begin position="7"/>
        <end position="27"/>
    </location>
</feature>
<dbReference type="EMBL" id="KN847479">
    <property type="protein sequence ID" value="KIX03976.1"/>
    <property type="molecule type" value="Genomic_DNA"/>
</dbReference>
<dbReference type="RefSeq" id="XP_013271112.1">
    <property type="nucleotide sequence ID" value="XM_013415658.1"/>
</dbReference>
<dbReference type="AlphaFoldDB" id="A0A0D2IL98"/>
<feature type="transmembrane region" description="Helical" evidence="2">
    <location>
        <begin position="39"/>
        <end position="60"/>
    </location>
</feature>